<gene>
    <name evidence="1" type="ORF">O9K51_01855</name>
</gene>
<comment type="caution">
    <text evidence="1">The sequence shown here is derived from an EMBL/GenBank/DDBJ whole genome shotgun (WGS) entry which is preliminary data.</text>
</comment>
<reference evidence="1" key="1">
    <citation type="submission" date="2023-01" db="EMBL/GenBank/DDBJ databases">
        <title>The growth and conidiation of Purpureocillium lavendulum are regulated by nitrogen source and histone H3K14 acetylation.</title>
        <authorList>
            <person name="Tang P."/>
            <person name="Han J."/>
            <person name="Zhang C."/>
            <person name="Tang P."/>
            <person name="Qi F."/>
            <person name="Zhang K."/>
            <person name="Liang L."/>
        </authorList>
    </citation>
    <scope>NUCLEOTIDE SEQUENCE</scope>
    <source>
        <strain evidence="1">YMF1.00683</strain>
    </source>
</reference>
<name>A0AB34G6S0_9HYPO</name>
<dbReference type="AlphaFoldDB" id="A0AB34G6S0"/>
<keyword evidence="1" id="KW-0645">Protease</keyword>
<evidence type="ECO:0000313" key="1">
    <source>
        <dbReference type="EMBL" id="KAJ6447080.1"/>
    </source>
</evidence>
<organism evidence="1 2">
    <name type="scientific">Purpureocillium lavendulum</name>
    <dbReference type="NCBI Taxonomy" id="1247861"/>
    <lineage>
        <taxon>Eukaryota</taxon>
        <taxon>Fungi</taxon>
        <taxon>Dikarya</taxon>
        <taxon>Ascomycota</taxon>
        <taxon>Pezizomycotina</taxon>
        <taxon>Sordariomycetes</taxon>
        <taxon>Hypocreomycetidae</taxon>
        <taxon>Hypocreales</taxon>
        <taxon>Ophiocordycipitaceae</taxon>
        <taxon>Purpureocillium</taxon>
    </lineage>
</organism>
<protein>
    <submittedName>
        <fullName evidence="1">ATP-dependent protease La</fullName>
    </submittedName>
</protein>
<keyword evidence="2" id="KW-1185">Reference proteome</keyword>
<dbReference type="GO" id="GO:0006508">
    <property type="term" value="P:proteolysis"/>
    <property type="evidence" value="ECO:0007669"/>
    <property type="project" value="UniProtKB-KW"/>
</dbReference>
<accession>A0AB34G6S0</accession>
<dbReference type="EMBL" id="JAQHRD010000001">
    <property type="protein sequence ID" value="KAJ6447080.1"/>
    <property type="molecule type" value="Genomic_DNA"/>
</dbReference>
<dbReference type="Proteomes" id="UP001163105">
    <property type="component" value="Unassembled WGS sequence"/>
</dbReference>
<proteinExistence type="predicted"/>
<evidence type="ECO:0000313" key="2">
    <source>
        <dbReference type="Proteomes" id="UP001163105"/>
    </source>
</evidence>
<dbReference type="GO" id="GO:0008233">
    <property type="term" value="F:peptidase activity"/>
    <property type="evidence" value="ECO:0007669"/>
    <property type="project" value="UniProtKB-KW"/>
</dbReference>
<keyword evidence="1" id="KW-0378">Hydrolase</keyword>
<sequence length="248" mass="27427">MSSFNLHLGLRFLFHQLQMRHRRAFVRIFPVRLLDESISGRSLDETDANLRADLTQADDVLCLEIVVLENDFEDGAMLGNGRVDLANLIRDVIPIVPQRLSNVNDHVDFFAPGSGGGIGFVNLDLGGTVSVREANDRANENICTIELSFRHGNCIGFDASCGDIVFFGDAEAFEDVGVRHCGVKKRMVDHLGDLAKAHCDCTVGRGHLVAVFCSFTTRCGKLGRIIGARAESSYLIKELVKEFMRQEE</sequence>